<keyword evidence="1" id="KW-1133">Transmembrane helix</keyword>
<accession>A0AAU9L5V1</accession>
<evidence type="ECO:0000313" key="4">
    <source>
        <dbReference type="Proteomes" id="UP001158986"/>
    </source>
</evidence>
<proteinExistence type="predicted"/>
<dbReference type="Proteomes" id="UP001160483">
    <property type="component" value="Unassembled WGS sequence"/>
</dbReference>
<dbReference type="AlphaFoldDB" id="A0AAU9L5V1"/>
<evidence type="ECO:0008006" key="6">
    <source>
        <dbReference type="Google" id="ProtNLM"/>
    </source>
</evidence>
<reference evidence="2 4" key="1">
    <citation type="submission" date="2021-11" db="EMBL/GenBank/DDBJ databases">
        <authorList>
            <person name="Islam A."/>
            <person name="Islam S."/>
            <person name="Flora M.S."/>
            <person name="Rahman M."/>
            <person name="Ziaur R.M."/>
            <person name="Epstein J.H."/>
            <person name="Hassan M."/>
            <person name="Klassen M."/>
            <person name="Woodard K."/>
            <person name="Webb A."/>
            <person name="Webby R.J."/>
            <person name="El Zowalaty M.E."/>
        </authorList>
    </citation>
    <scope>NUCLEOTIDE SEQUENCE</scope>
    <source>
        <strain evidence="3">Pbs1</strain>
        <strain evidence="2">Pbs3</strain>
    </source>
</reference>
<evidence type="ECO:0000313" key="3">
    <source>
        <dbReference type="EMBL" id="CAH0520434.1"/>
    </source>
</evidence>
<comment type="caution">
    <text evidence="2">The sequence shown here is derived from an EMBL/GenBank/DDBJ whole genome shotgun (WGS) entry which is preliminary data.</text>
</comment>
<gene>
    <name evidence="3" type="ORF">PBS001_LOCUS6914</name>
    <name evidence="2" type="ORF">PBS003_LOCUS3239</name>
</gene>
<evidence type="ECO:0000313" key="5">
    <source>
        <dbReference type="Proteomes" id="UP001160483"/>
    </source>
</evidence>
<feature type="transmembrane region" description="Helical" evidence="1">
    <location>
        <begin position="40"/>
        <end position="59"/>
    </location>
</feature>
<dbReference type="Proteomes" id="UP001158986">
    <property type="component" value="Unassembled WGS sequence"/>
</dbReference>
<sequence>MGKKMTKKKIQNLLHLSTIVDDKLILLNQFVLVLSLQTFLCYKVIVIIIHAATVVAAGGRRRFKGRCIKYEIFRVV</sequence>
<keyword evidence="4" id="KW-1185">Reference proteome</keyword>
<dbReference type="EMBL" id="CAKKTJ010000155">
    <property type="protein sequence ID" value="CAH0476458.1"/>
    <property type="molecule type" value="Genomic_DNA"/>
</dbReference>
<evidence type="ECO:0000313" key="2">
    <source>
        <dbReference type="EMBL" id="CAH0476458.1"/>
    </source>
</evidence>
<dbReference type="EMBL" id="CAKLCB010000358">
    <property type="protein sequence ID" value="CAH0520434.1"/>
    <property type="molecule type" value="Genomic_DNA"/>
</dbReference>
<evidence type="ECO:0000256" key="1">
    <source>
        <dbReference type="SAM" id="Phobius"/>
    </source>
</evidence>
<protein>
    <recommendedName>
        <fullName evidence="6">Transmembrane protein</fullName>
    </recommendedName>
</protein>
<organism evidence="2 5">
    <name type="scientific">Peronospora belbahrii</name>
    <dbReference type="NCBI Taxonomy" id="622444"/>
    <lineage>
        <taxon>Eukaryota</taxon>
        <taxon>Sar</taxon>
        <taxon>Stramenopiles</taxon>
        <taxon>Oomycota</taxon>
        <taxon>Peronosporomycetes</taxon>
        <taxon>Peronosporales</taxon>
        <taxon>Peronosporaceae</taxon>
        <taxon>Peronospora</taxon>
    </lineage>
</organism>
<keyword evidence="1" id="KW-0472">Membrane</keyword>
<name>A0AAU9L5V1_9STRA</name>
<keyword evidence="1" id="KW-0812">Transmembrane</keyword>